<feature type="transmembrane region" description="Helical" evidence="6">
    <location>
        <begin position="239"/>
        <end position="258"/>
    </location>
</feature>
<evidence type="ECO:0000256" key="3">
    <source>
        <dbReference type="ARBA" id="ARBA00022692"/>
    </source>
</evidence>
<evidence type="ECO:0000256" key="4">
    <source>
        <dbReference type="ARBA" id="ARBA00022989"/>
    </source>
</evidence>
<keyword evidence="9" id="KW-1185">Reference proteome</keyword>
<dbReference type="EMBL" id="CP000302">
    <property type="protein sequence ID" value="ABE56818.1"/>
    <property type="molecule type" value="Genomic_DNA"/>
</dbReference>
<dbReference type="InterPro" id="IPR032694">
    <property type="entry name" value="CopC/D"/>
</dbReference>
<dbReference type="PANTHER" id="PTHR34820">
    <property type="entry name" value="INNER MEMBRANE PROTEIN YEBZ"/>
    <property type="match status" value="1"/>
</dbReference>
<dbReference type="GO" id="GO:0046688">
    <property type="term" value="P:response to copper ion"/>
    <property type="evidence" value="ECO:0007669"/>
    <property type="project" value="UniProtKB-UniRule"/>
</dbReference>
<dbReference type="RefSeq" id="WP_011497958.1">
    <property type="nucleotide sequence ID" value="NC_007954.1"/>
</dbReference>
<comment type="similarity">
    <text evidence="6">Belongs to the CopD family.</text>
</comment>
<dbReference type="InterPro" id="IPR008457">
    <property type="entry name" value="Cu-R_CopD_dom"/>
</dbReference>
<feature type="transmembrane region" description="Helical" evidence="6">
    <location>
        <begin position="15"/>
        <end position="36"/>
    </location>
</feature>
<dbReference type="PANTHER" id="PTHR34820:SF4">
    <property type="entry name" value="INNER MEMBRANE PROTEIN YEBZ"/>
    <property type="match status" value="1"/>
</dbReference>
<feature type="transmembrane region" description="Helical" evidence="6">
    <location>
        <begin position="48"/>
        <end position="69"/>
    </location>
</feature>
<keyword evidence="4 6" id="KW-1133">Transmembrane helix</keyword>
<evidence type="ECO:0000313" key="9">
    <source>
        <dbReference type="Proteomes" id="UP000001982"/>
    </source>
</evidence>
<accession>Q12IA8</accession>
<feature type="transmembrane region" description="Helical" evidence="6">
    <location>
        <begin position="127"/>
        <end position="148"/>
    </location>
</feature>
<feature type="transmembrane region" description="Helical" evidence="6">
    <location>
        <begin position="287"/>
        <end position="308"/>
    </location>
</feature>
<protein>
    <recommendedName>
        <fullName evidence="6">Copper resistance protein D</fullName>
    </recommendedName>
</protein>
<organism evidence="8 9">
    <name type="scientific">Shewanella denitrificans (strain OS217 / ATCC BAA-1090 / DSM 15013)</name>
    <dbReference type="NCBI Taxonomy" id="318161"/>
    <lineage>
        <taxon>Bacteria</taxon>
        <taxon>Pseudomonadati</taxon>
        <taxon>Pseudomonadota</taxon>
        <taxon>Gammaproteobacteria</taxon>
        <taxon>Alteromonadales</taxon>
        <taxon>Shewanellaceae</taxon>
        <taxon>Shewanella</taxon>
    </lineage>
</organism>
<dbReference type="OrthoDB" id="5780104at2"/>
<gene>
    <name evidence="8" type="ordered locus">Sden_3543</name>
</gene>
<comment type="subcellular location">
    <subcellularLocation>
        <location evidence="6">Cell inner membrane</location>
        <topology evidence="6">Multi-pass membrane protein</topology>
    </subcellularLocation>
    <subcellularLocation>
        <location evidence="1">Cell membrane</location>
        <topology evidence="1">Multi-pass membrane protein</topology>
    </subcellularLocation>
</comment>
<proteinExistence type="inferred from homology"/>
<dbReference type="Pfam" id="PF05425">
    <property type="entry name" value="CopD"/>
    <property type="match status" value="1"/>
</dbReference>
<evidence type="ECO:0000256" key="6">
    <source>
        <dbReference type="RuleBase" id="RU369037"/>
    </source>
</evidence>
<dbReference type="STRING" id="318161.Sden_3543"/>
<dbReference type="Proteomes" id="UP000001982">
    <property type="component" value="Chromosome"/>
</dbReference>
<feature type="transmembrane region" description="Helical" evidence="6">
    <location>
        <begin position="100"/>
        <end position="120"/>
    </location>
</feature>
<feature type="domain" description="Copper resistance protein D" evidence="7">
    <location>
        <begin position="199"/>
        <end position="304"/>
    </location>
</feature>
<feature type="transmembrane region" description="Helical" evidence="6">
    <location>
        <begin position="207"/>
        <end position="227"/>
    </location>
</feature>
<evidence type="ECO:0000256" key="2">
    <source>
        <dbReference type="ARBA" id="ARBA00022475"/>
    </source>
</evidence>
<dbReference type="GO" id="GO:0006825">
    <property type="term" value="P:copper ion transport"/>
    <property type="evidence" value="ECO:0007669"/>
    <property type="project" value="InterPro"/>
</dbReference>
<evidence type="ECO:0000259" key="7">
    <source>
        <dbReference type="Pfam" id="PF05425"/>
    </source>
</evidence>
<dbReference type="GO" id="GO:0005886">
    <property type="term" value="C:plasma membrane"/>
    <property type="evidence" value="ECO:0007669"/>
    <property type="project" value="UniProtKB-SubCell"/>
</dbReference>
<keyword evidence="2 6" id="KW-1003">Cell membrane</keyword>
<comment type="function">
    <text evidence="6">Involved in copper resistance.</text>
</comment>
<evidence type="ECO:0000256" key="5">
    <source>
        <dbReference type="ARBA" id="ARBA00023136"/>
    </source>
</evidence>
<sequence length="314" mass="33510">MVLTEFEILALLSKWLMYLSVATVIGGAFMLVLTHSLARTQASEMTHLYRYIGCGAVLGLLAVTINFFVQVGSFAEDGIGGMLDQQMQLFMWQSPVGESLAWRVAGFSLALFGSSGALLARQGVSKLANALLAMGVIALGTSFSLIGHSTELNFWAQGLVVLHILVIGSWLGSFYPLWRMCSSASTSSSSGVGLSDLKAVMDKFGQLGVMIVSLVLATGAALVWMLFDSPMELIDSDYGRAILLKLSLIVLILLIAALHKFILVPKLESPLSVEAEHSARIKLKRSIAIEAMIGALILAVTVMLSSVLGPVSLS</sequence>
<name>Q12IA8_SHEDO</name>
<keyword evidence="6" id="KW-0997">Cell inner membrane</keyword>
<dbReference type="KEGG" id="sdn:Sden_3543"/>
<feature type="transmembrane region" description="Helical" evidence="6">
    <location>
        <begin position="154"/>
        <end position="178"/>
    </location>
</feature>
<dbReference type="HOGENOM" id="CLU_080181_1_0_6"/>
<dbReference type="eggNOG" id="COG1276">
    <property type="taxonomic scope" value="Bacteria"/>
</dbReference>
<keyword evidence="5 6" id="KW-0472">Membrane</keyword>
<evidence type="ECO:0000256" key="1">
    <source>
        <dbReference type="ARBA" id="ARBA00004651"/>
    </source>
</evidence>
<keyword evidence="6" id="KW-0186">Copper</keyword>
<dbReference type="AlphaFoldDB" id="Q12IA8"/>
<keyword evidence="3 6" id="KW-0812">Transmembrane</keyword>
<reference evidence="8 9" key="1">
    <citation type="submission" date="2006-03" db="EMBL/GenBank/DDBJ databases">
        <title>Complete sequence of Shewanella denitrificans OS217.</title>
        <authorList>
            <consortium name="US DOE Joint Genome Institute"/>
            <person name="Copeland A."/>
            <person name="Lucas S."/>
            <person name="Lapidus A."/>
            <person name="Barry K."/>
            <person name="Detter J.C."/>
            <person name="Glavina del Rio T."/>
            <person name="Hammon N."/>
            <person name="Israni S."/>
            <person name="Dalin E."/>
            <person name="Tice H."/>
            <person name="Pitluck S."/>
            <person name="Brettin T."/>
            <person name="Bruce D."/>
            <person name="Han C."/>
            <person name="Tapia R."/>
            <person name="Gilna P."/>
            <person name="Kiss H."/>
            <person name="Schmutz J."/>
            <person name="Larimer F."/>
            <person name="Land M."/>
            <person name="Hauser L."/>
            <person name="Kyrpides N."/>
            <person name="Lykidis A."/>
            <person name="Richardson P."/>
        </authorList>
    </citation>
    <scope>NUCLEOTIDE SEQUENCE [LARGE SCALE GENOMIC DNA]</scope>
    <source>
        <strain evidence="9">OS217 / ATCC BAA-1090 / DSM 15013</strain>
    </source>
</reference>
<evidence type="ECO:0000313" key="8">
    <source>
        <dbReference type="EMBL" id="ABE56818.1"/>
    </source>
</evidence>